<dbReference type="AlphaFoldDB" id="G4TRI9"/>
<evidence type="ECO:0000313" key="3">
    <source>
        <dbReference type="Proteomes" id="UP000007148"/>
    </source>
</evidence>
<accession>G4TRI9</accession>
<reference evidence="2 3" key="1">
    <citation type="journal article" date="2011" name="PLoS Pathog.">
        <title>Endophytic Life Strategies Decoded by Genome and Transcriptome Analyses of the Mutualistic Root Symbiont Piriformospora indica.</title>
        <authorList>
            <person name="Zuccaro A."/>
            <person name="Lahrmann U."/>
            <person name="Guldener U."/>
            <person name="Langen G."/>
            <person name="Pfiffi S."/>
            <person name="Biedenkopf D."/>
            <person name="Wong P."/>
            <person name="Samans B."/>
            <person name="Grimm C."/>
            <person name="Basiewicz M."/>
            <person name="Murat C."/>
            <person name="Martin F."/>
            <person name="Kogel K.H."/>
        </authorList>
    </citation>
    <scope>NUCLEOTIDE SEQUENCE [LARGE SCALE GENOMIC DNA]</scope>
    <source>
        <strain evidence="2 3">DSM 11827</strain>
    </source>
</reference>
<keyword evidence="3" id="KW-1185">Reference proteome</keyword>
<dbReference type="HOGENOM" id="CLU_2469926_0_0_1"/>
<comment type="caution">
    <text evidence="2">The sequence shown here is derived from an EMBL/GenBank/DDBJ whole genome shotgun (WGS) entry which is preliminary data.</text>
</comment>
<name>G4TRI9_SERID</name>
<protein>
    <recommendedName>
        <fullName evidence="4">Secreted protein</fullName>
    </recommendedName>
</protein>
<dbReference type="STRING" id="1109443.G4TRI9"/>
<evidence type="ECO:0000256" key="1">
    <source>
        <dbReference type="SAM" id="SignalP"/>
    </source>
</evidence>
<sequence>MVKPIVFACLVTAFVSGATAQTAPDWSGDTLLWSDPSVTRSQNNAWLICPDANGNDDLYVNLGPYAYNTPAGCGDQTIHAYTGSTATA</sequence>
<keyword evidence="1" id="KW-0732">Signal</keyword>
<feature type="chain" id="PRO_5003468815" description="Secreted protein" evidence="1">
    <location>
        <begin position="21"/>
        <end position="88"/>
    </location>
</feature>
<dbReference type="OrthoDB" id="2119228at2759"/>
<organism evidence="2 3">
    <name type="scientific">Serendipita indica (strain DSM 11827)</name>
    <name type="common">Root endophyte fungus</name>
    <name type="synonym">Piriformospora indica</name>
    <dbReference type="NCBI Taxonomy" id="1109443"/>
    <lineage>
        <taxon>Eukaryota</taxon>
        <taxon>Fungi</taxon>
        <taxon>Dikarya</taxon>
        <taxon>Basidiomycota</taxon>
        <taxon>Agaricomycotina</taxon>
        <taxon>Agaricomycetes</taxon>
        <taxon>Sebacinales</taxon>
        <taxon>Serendipitaceae</taxon>
        <taxon>Serendipita</taxon>
    </lineage>
</organism>
<dbReference type="Proteomes" id="UP000007148">
    <property type="component" value="Unassembled WGS sequence"/>
</dbReference>
<proteinExistence type="predicted"/>
<dbReference type="EMBL" id="CAFZ01000264">
    <property type="protein sequence ID" value="CCA73932.1"/>
    <property type="molecule type" value="Genomic_DNA"/>
</dbReference>
<evidence type="ECO:0008006" key="4">
    <source>
        <dbReference type="Google" id="ProtNLM"/>
    </source>
</evidence>
<feature type="signal peptide" evidence="1">
    <location>
        <begin position="1"/>
        <end position="20"/>
    </location>
</feature>
<evidence type="ECO:0000313" key="2">
    <source>
        <dbReference type="EMBL" id="CCA73932.1"/>
    </source>
</evidence>
<dbReference type="InParanoid" id="G4TRI9"/>
<gene>
    <name evidence="2" type="ORF">PIIN_07885</name>
</gene>